<evidence type="ECO:0000313" key="4">
    <source>
        <dbReference type="Proteomes" id="UP000194816"/>
    </source>
</evidence>
<protein>
    <recommendedName>
        <fullName evidence="5">BC1881 family protein</fullName>
    </recommendedName>
</protein>
<dbReference type="EMBL" id="MOOK01000152">
    <property type="protein sequence ID" value="OUB48360.1"/>
    <property type="molecule type" value="Genomic_DNA"/>
</dbReference>
<reference evidence="3 4" key="1">
    <citation type="submission" date="2016-10" db="EMBL/GenBank/DDBJ databases">
        <title>Comparative genomics of Bacillus thuringiensis reveals a path to pathogens against multiple invertebrate hosts.</title>
        <authorList>
            <person name="Zheng J."/>
            <person name="Gao Q."/>
            <person name="Liu H."/>
            <person name="Peng D."/>
            <person name="Ruan L."/>
            <person name="Sun M."/>
        </authorList>
    </citation>
    <scope>NUCLEOTIDE SEQUENCE [LARGE SCALE GENOMIC DNA]</scope>
    <source>
        <strain evidence="3">BGSC 4AU1</strain>
    </source>
</reference>
<organism evidence="3 4">
    <name type="scientific">Bacillus thuringiensis subsp. higo</name>
    <dbReference type="NCBI Taxonomy" id="132266"/>
    <lineage>
        <taxon>Bacteria</taxon>
        <taxon>Bacillati</taxon>
        <taxon>Bacillota</taxon>
        <taxon>Bacilli</taxon>
        <taxon>Bacillales</taxon>
        <taxon>Bacillaceae</taxon>
        <taxon>Bacillus</taxon>
        <taxon>Bacillus cereus group</taxon>
    </lineage>
</organism>
<dbReference type="EMBL" id="MOOK01000074">
    <property type="protein sequence ID" value="OUB55599.1"/>
    <property type="molecule type" value="Genomic_DNA"/>
</dbReference>
<dbReference type="Proteomes" id="UP000194816">
    <property type="component" value="Unassembled WGS sequence"/>
</dbReference>
<dbReference type="InterPro" id="IPR047901">
    <property type="entry name" value="BC1881-like"/>
</dbReference>
<sequence>MNLQSIATKDISEELETREGVTKIQVEPHVKVEVAGVVVEGPAIILINKD</sequence>
<dbReference type="RefSeq" id="WP_088114497.1">
    <property type="nucleotide sequence ID" value="NZ_MOOK01000074.1"/>
</dbReference>
<comment type="caution">
    <text evidence="3">The sequence shown here is derived from an EMBL/GenBank/DDBJ whole genome shotgun (WGS) entry which is preliminary data.</text>
</comment>
<evidence type="ECO:0000313" key="1">
    <source>
        <dbReference type="EMBL" id="OUB48360.1"/>
    </source>
</evidence>
<dbReference type="EMBL" id="MOOK01000075">
    <property type="protein sequence ID" value="OUB55566.1"/>
    <property type="molecule type" value="Genomic_DNA"/>
</dbReference>
<proteinExistence type="predicted"/>
<dbReference type="NCBIfam" id="NF033495">
    <property type="entry name" value="phage_BC1881"/>
    <property type="match status" value="1"/>
</dbReference>
<evidence type="ECO:0008006" key="5">
    <source>
        <dbReference type="Google" id="ProtNLM"/>
    </source>
</evidence>
<gene>
    <name evidence="3" type="ORF">BK716_07585</name>
    <name evidence="2" type="ORF">BK716_07710</name>
    <name evidence="1" type="ORF">BK716_19610</name>
</gene>
<evidence type="ECO:0000313" key="2">
    <source>
        <dbReference type="EMBL" id="OUB55566.1"/>
    </source>
</evidence>
<dbReference type="AlphaFoldDB" id="A0A9X6QTT5"/>
<name>A0A9X6QTT5_BACUH</name>
<evidence type="ECO:0000313" key="3">
    <source>
        <dbReference type="EMBL" id="OUB55599.1"/>
    </source>
</evidence>
<accession>A0A9X6QTT5</accession>